<feature type="transmembrane region" description="Helical" evidence="12">
    <location>
        <begin position="292"/>
        <end position="317"/>
    </location>
</feature>
<evidence type="ECO:0000313" key="15">
    <source>
        <dbReference type="EMBL" id="GAA0138885.1"/>
    </source>
</evidence>
<keyword evidence="16" id="KW-1185">Reference proteome</keyword>
<dbReference type="Proteomes" id="UP001454036">
    <property type="component" value="Unassembled WGS sequence"/>
</dbReference>
<dbReference type="InterPro" id="IPR032675">
    <property type="entry name" value="LRR_dom_sf"/>
</dbReference>
<evidence type="ECO:0000256" key="9">
    <source>
        <dbReference type="ARBA" id="ARBA00023170"/>
    </source>
</evidence>
<dbReference type="PANTHER" id="PTHR46084:SF19">
    <property type="entry name" value="PROTEIN KINASE DOMAIN-CONTAINING PROTEIN"/>
    <property type="match status" value="1"/>
</dbReference>
<gene>
    <name evidence="15" type="ORF">LIER_00543</name>
</gene>
<dbReference type="InterPro" id="IPR000719">
    <property type="entry name" value="Prot_kinase_dom"/>
</dbReference>
<dbReference type="EMBL" id="BAABME010000042">
    <property type="protein sequence ID" value="GAA0138885.1"/>
    <property type="molecule type" value="Genomic_DNA"/>
</dbReference>
<keyword evidence="3 13" id="KW-0732">Signal</keyword>
<evidence type="ECO:0000256" key="11">
    <source>
        <dbReference type="ARBA" id="ARBA00046288"/>
    </source>
</evidence>
<dbReference type="Pfam" id="PF00560">
    <property type="entry name" value="LRR_1"/>
    <property type="match status" value="2"/>
</dbReference>
<evidence type="ECO:0000256" key="7">
    <source>
        <dbReference type="ARBA" id="ARBA00022989"/>
    </source>
</evidence>
<dbReference type="GO" id="GO:0005524">
    <property type="term" value="F:ATP binding"/>
    <property type="evidence" value="ECO:0007669"/>
    <property type="project" value="UniProtKB-KW"/>
</dbReference>
<evidence type="ECO:0000313" key="16">
    <source>
        <dbReference type="Proteomes" id="UP001454036"/>
    </source>
</evidence>
<dbReference type="GO" id="GO:0004672">
    <property type="term" value="F:protein kinase activity"/>
    <property type="evidence" value="ECO:0007669"/>
    <property type="project" value="InterPro"/>
</dbReference>
<keyword evidence="6" id="KW-0067">ATP-binding</keyword>
<feature type="signal peptide" evidence="13">
    <location>
        <begin position="1"/>
        <end position="24"/>
    </location>
</feature>
<dbReference type="SUPFAM" id="SSF56112">
    <property type="entry name" value="Protein kinase-like (PK-like)"/>
    <property type="match status" value="1"/>
</dbReference>
<keyword evidence="5" id="KW-0547">Nucleotide-binding</keyword>
<dbReference type="GO" id="GO:0012505">
    <property type="term" value="C:endomembrane system"/>
    <property type="evidence" value="ECO:0007669"/>
    <property type="project" value="UniProtKB-SubCell"/>
</dbReference>
<dbReference type="Gene3D" id="3.80.10.10">
    <property type="entry name" value="Ribonuclease Inhibitor"/>
    <property type="match status" value="1"/>
</dbReference>
<proteinExistence type="predicted"/>
<accession>A0AAV3NHS1</accession>
<dbReference type="InterPro" id="IPR013210">
    <property type="entry name" value="LRR_N_plant-typ"/>
</dbReference>
<keyword evidence="2 12" id="KW-0812">Transmembrane</keyword>
<evidence type="ECO:0000256" key="4">
    <source>
        <dbReference type="ARBA" id="ARBA00022737"/>
    </source>
</evidence>
<evidence type="ECO:0000256" key="12">
    <source>
        <dbReference type="SAM" id="Phobius"/>
    </source>
</evidence>
<dbReference type="FunFam" id="3.80.10.10:FF:000101">
    <property type="entry name" value="LRR receptor-like serine/threonine-protein kinase ERECTA"/>
    <property type="match status" value="1"/>
</dbReference>
<dbReference type="InterPro" id="IPR011009">
    <property type="entry name" value="Kinase-like_dom_sf"/>
</dbReference>
<evidence type="ECO:0000256" key="2">
    <source>
        <dbReference type="ARBA" id="ARBA00022692"/>
    </source>
</evidence>
<dbReference type="FunFam" id="3.30.200.20:FF:000489">
    <property type="entry name" value="Inactive receptor-like serine/threonine-protein kinase"/>
    <property type="match status" value="1"/>
</dbReference>
<evidence type="ECO:0000256" key="6">
    <source>
        <dbReference type="ARBA" id="ARBA00022840"/>
    </source>
</evidence>
<evidence type="ECO:0000256" key="13">
    <source>
        <dbReference type="SAM" id="SignalP"/>
    </source>
</evidence>
<feature type="domain" description="Protein kinase" evidence="14">
    <location>
        <begin position="365"/>
        <end position="645"/>
    </location>
</feature>
<dbReference type="Pfam" id="PF08263">
    <property type="entry name" value="LRRNT_2"/>
    <property type="match status" value="1"/>
</dbReference>
<dbReference type="AlphaFoldDB" id="A0AAV3NHS1"/>
<dbReference type="InterPro" id="IPR001611">
    <property type="entry name" value="Leu-rich_rpt"/>
</dbReference>
<evidence type="ECO:0000256" key="1">
    <source>
        <dbReference type="ARBA" id="ARBA00022614"/>
    </source>
</evidence>
<evidence type="ECO:0000256" key="10">
    <source>
        <dbReference type="ARBA" id="ARBA00023180"/>
    </source>
</evidence>
<dbReference type="SUPFAM" id="SSF52058">
    <property type="entry name" value="L domain-like"/>
    <property type="match status" value="1"/>
</dbReference>
<dbReference type="Pfam" id="PF07714">
    <property type="entry name" value="PK_Tyr_Ser-Thr"/>
    <property type="match status" value="1"/>
</dbReference>
<evidence type="ECO:0000259" key="14">
    <source>
        <dbReference type="PROSITE" id="PS50011"/>
    </source>
</evidence>
<dbReference type="Gene3D" id="3.30.200.20">
    <property type="entry name" value="Phosphorylase Kinase, domain 1"/>
    <property type="match status" value="1"/>
</dbReference>
<keyword evidence="9" id="KW-0675">Receptor</keyword>
<evidence type="ECO:0000256" key="8">
    <source>
        <dbReference type="ARBA" id="ARBA00023136"/>
    </source>
</evidence>
<sequence length="667" mass="74361">MGAFCSCQLVVLIGLGIILVESFAFPFNEVNALKSFKEAIYEDPLLVLSNWNVLDAEPCGWYGITCSIAKDHVIKINISKASLKGFISPNLSRLSSLEELILHDNMLIGAIPKEIGMLKSLKVVDLGRNQLTGPIPHEIGKLSNIKTMNFQSNGLTGRLPPQFGKLKYLEELFIDRNKLRGTVPASNDSDFTTNMHGLYTSNGQPVGLCRASRLKVADLSYNFFVGSIPKCLERLPRSSFQGNCLQAKDIKQRPSAQCVGAATHAKLHSEFDPKNHLVADIPKRHATTSKHALLLALEIGIGVIVGSLFVVALFTFLQKFKNKASIVIPWKRSGSQNNYQAVYIDSQMLKDVMRYSIQELEVACEDFSNIIESSPDSLIYKGTMKGGPEIAVISVCIEEEHWTGYLELYFQKEVADLARLNHENIGKLLGYCRESSPFTRILIFEYASNGTLHEHLHYGDGCQLSWTRRMKIAIGIAKGLKYLHTEIDPPFTISELNSNSIYLTEDFTPKLVDFESWKTILSRSEKNASSINNQGDICVLPNSMERRHMDFEGNIYAFGVLLLEIVSGRTPYSKEKGCLVDWAKEYLDVPEIASGLLDTELKHFINEELVVICQVVNRCLHQTPNNRTNMQEICTVLESNIDTTVSAELKASSLAWAELSLSPSPSP</sequence>
<keyword evidence="1" id="KW-0433">Leucine-rich repeat</keyword>
<dbReference type="PROSITE" id="PS50011">
    <property type="entry name" value="PROTEIN_KINASE_DOM"/>
    <property type="match status" value="1"/>
</dbReference>
<evidence type="ECO:0000256" key="5">
    <source>
        <dbReference type="ARBA" id="ARBA00022741"/>
    </source>
</evidence>
<keyword evidence="4" id="KW-0677">Repeat</keyword>
<reference evidence="15 16" key="1">
    <citation type="submission" date="2024-01" db="EMBL/GenBank/DDBJ databases">
        <title>The complete chloroplast genome sequence of Lithospermum erythrorhizon: insights into the phylogenetic relationship among Boraginaceae species and the maternal lineages of purple gromwells.</title>
        <authorList>
            <person name="Okada T."/>
            <person name="Watanabe K."/>
        </authorList>
    </citation>
    <scope>NUCLEOTIDE SEQUENCE [LARGE SCALE GENOMIC DNA]</scope>
</reference>
<comment type="caution">
    <text evidence="15">The sequence shown here is derived from an EMBL/GenBank/DDBJ whole genome shotgun (WGS) entry which is preliminary data.</text>
</comment>
<organism evidence="15 16">
    <name type="scientific">Lithospermum erythrorhizon</name>
    <name type="common">Purple gromwell</name>
    <name type="synonym">Lithospermum officinale var. erythrorhizon</name>
    <dbReference type="NCBI Taxonomy" id="34254"/>
    <lineage>
        <taxon>Eukaryota</taxon>
        <taxon>Viridiplantae</taxon>
        <taxon>Streptophyta</taxon>
        <taxon>Embryophyta</taxon>
        <taxon>Tracheophyta</taxon>
        <taxon>Spermatophyta</taxon>
        <taxon>Magnoliopsida</taxon>
        <taxon>eudicotyledons</taxon>
        <taxon>Gunneridae</taxon>
        <taxon>Pentapetalae</taxon>
        <taxon>asterids</taxon>
        <taxon>lamiids</taxon>
        <taxon>Boraginales</taxon>
        <taxon>Boraginaceae</taxon>
        <taxon>Boraginoideae</taxon>
        <taxon>Lithospermeae</taxon>
        <taxon>Lithospermum</taxon>
    </lineage>
</organism>
<dbReference type="Gene3D" id="1.10.510.10">
    <property type="entry name" value="Transferase(Phosphotransferase) domain 1"/>
    <property type="match status" value="1"/>
</dbReference>
<feature type="chain" id="PRO_5043495184" description="Protein kinase domain-containing protein" evidence="13">
    <location>
        <begin position="25"/>
        <end position="667"/>
    </location>
</feature>
<keyword evidence="8 12" id="KW-0472">Membrane</keyword>
<evidence type="ECO:0000256" key="3">
    <source>
        <dbReference type="ARBA" id="ARBA00022729"/>
    </source>
</evidence>
<name>A0AAV3NHS1_LITER</name>
<keyword evidence="7 12" id="KW-1133">Transmembrane helix</keyword>
<comment type="subcellular location">
    <subcellularLocation>
        <location evidence="11">Endomembrane system</location>
        <topology evidence="11">Single-pass type I membrane protein</topology>
    </subcellularLocation>
</comment>
<dbReference type="InterPro" id="IPR001245">
    <property type="entry name" value="Ser-Thr/Tyr_kinase_cat_dom"/>
</dbReference>
<dbReference type="PANTHER" id="PTHR46084">
    <property type="entry name" value="PROTEIN MALE DISCOVERER 2"/>
    <property type="match status" value="1"/>
</dbReference>
<keyword evidence="10" id="KW-0325">Glycoprotein</keyword>
<protein>
    <recommendedName>
        <fullName evidence="14">Protein kinase domain-containing protein</fullName>
    </recommendedName>
</protein>